<dbReference type="AlphaFoldDB" id="A0A4R4EDF9"/>
<dbReference type="InterPro" id="IPR043129">
    <property type="entry name" value="ATPase_NBD"/>
</dbReference>
<dbReference type="EMBL" id="SKFG01000009">
    <property type="protein sequence ID" value="TCZ77477.1"/>
    <property type="molecule type" value="Genomic_DNA"/>
</dbReference>
<dbReference type="PROSITE" id="PS01125">
    <property type="entry name" value="ROK"/>
    <property type="match status" value="1"/>
</dbReference>
<dbReference type="InterPro" id="IPR000600">
    <property type="entry name" value="ROK"/>
</dbReference>
<evidence type="ECO:0000313" key="2">
    <source>
        <dbReference type="EMBL" id="TCZ77477.1"/>
    </source>
</evidence>
<organism evidence="2 3">
    <name type="scientific">Paenibacillus albiflavus</name>
    <dbReference type="NCBI Taxonomy" id="2545760"/>
    <lineage>
        <taxon>Bacteria</taxon>
        <taxon>Bacillati</taxon>
        <taxon>Bacillota</taxon>
        <taxon>Bacilli</taxon>
        <taxon>Bacillales</taxon>
        <taxon>Paenibacillaceae</taxon>
        <taxon>Paenibacillus</taxon>
    </lineage>
</organism>
<evidence type="ECO:0000313" key="3">
    <source>
        <dbReference type="Proteomes" id="UP000295418"/>
    </source>
</evidence>
<dbReference type="RefSeq" id="WP_132418048.1">
    <property type="nucleotide sequence ID" value="NZ_SKFG01000009.1"/>
</dbReference>
<proteinExistence type="inferred from homology"/>
<reference evidence="2 3" key="1">
    <citation type="submission" date="2019-03" db="EMBL/GenBank/DDBJ databases">
        <authorList>
            <person name="Kim M.K.M."/>
        </authorList>
    </citation>
    <scope>NUCLEOTIDE SEQUENCE [LARGE SCALE GENOMIC DNA]</scope>
    <source>
        <strain evidence="2 3">18JY21-1</strain>
    </source>
</reference>
<dbReference type="Proteomes" id="UP000295418">
    <property type="component" value="Unassembled WGS sequence"/>
</dbReference>
<dbReference type="InterPro" id="IPR049874">
    <property type="entry name" value="ROK_cs"/>
</dbReference>
<keyword evidence="3" id="KW-1185">Reference proteome</keyword>
<gene>
    <name evidence="2" type="ORF">E0485_10830</name>
</gene>
<dbReference type="PANTHER" id="PTHR18964:SF149">
    <property type="entry name" value="BIFUNCTIONAL UDP-N-ACETYLGLUCOSAMINE 2-EPIMERASE_N-ACETYLMANNOSAMINE KINASE"/>
    <property type="match status" value="1"/>
</dbReference>
<dbReference type="Pfam" id="PF00480">
    <property type="entry name" value="ROK"/>
    <property type="match status" value="1"/>
</dbReference>
<dbReference type="Gene3D" id="3.30.420.40">
    <property type="match status" value="2"/>
</dbReference>
<comment type="caution">
    <text evidence="2">The sequence shown here is derived from an EMBL/GenBank/DDBJ whole genome shotgun (WGS) entry which is preliminary data.</text>
</comment>
<dbReference type="SUPFAM" id="SSF53067">
    <property type="entry name" value="Actin-like ATPase domain"/>
    <property type="match status" value="1"/>
</dbReference>
<evidence type="ECO:0000256" key="1">
    <source>
        <dbReference type="ARBA" id="ARBA00006479"/>
    </source>
</evidence>
<dbReference type="OrthoDB" id="9810372at2"/>
<name>A0A4R4EDF9_9BACL</name>
<sequence length="304" mass="31811">MNLAVGIDIGGTKVAVGVVDASGRILAKTRLNTDFTVTPQVMVGRIAQSVHNLLSENSVFSDKIIGIGIGAPGPLDPQSGTITCPPNLPGWNGFPLVEEMRKLLPYPIRMENDATAATLAEKWIGAAQDSNHFIFLTISTGIGAGIYLHGKLITGATGNAGDAGHFVIDPSAGRCTCGQYGCWEWVASGTAIARQASAIVGSPLSTKEVFDLAQQGNASLQQLIEQAYRYIGIGCVTLINLFDPDMIVIGGGVSQIGQPLFTAVQDYVTHHAFNPSGRGAKIVPAKLLQDAGLIGAAALIHHPY</sequence>
<accession>A0A4R4EDF9</accession>
<comment type="similarity">
    <text evidence="1">Belongs to the ROK (NagC/XylR) family.</text>
</comment>
<dbReference type="PANTHER" id="PTHR18964">
    <property type="entry name" value="ROK (REPRESSOR, ORF, KINASE) FAMILY"/>
    <property type="match status" value="1"/>
</dbReference>
<protein>
    <submittedName>
        <fullName evidence="2">ROK family protein</fullName>
    </submittedName>
</protein>